<feature type="transmembrane region" description="Helical" evidence="2">
    <location>
        <begin position="133"/>
        <end position="154"/>
    </location>
</feature>
<feature type="transmembrane region" description="Helical" evidence="2">
    <location>
        <begin position="166"/>
        <end position="189"/>
    </location>
</feature>
<dbReference type="EMBL" id="JAUSVS010000007">
    <property type="protein sequence ID" value="MDQ0465594.1"/>
    <property type="molecule type" value="Genomic_DNA"/>
</dbReference>
<dbReference type="Proteomes" id="UP001228905">
    <property type="component" value="Unassembled WGS sequence"/>
</dbReference>
<reference evidence="4 5" key="1">
    <citation type="submission" date="2023-07" db="EMBL/GenBank/DDBJ databases">
        <title>Genomic Encyclopedia of Type Strains, Phase IV (KMG-IV): sequencing the most valuable type-strain genomes for metagenomic binning, comparative biology and taxonomic classification.</title>
        <authorList>
            <person name="Goeker M."/>
        </authorList>
    </citation>
    <scope>NUCLEOTIDE SEQUENCE [LARGE SCALE GENOMIC DNA]</scope>
    <source>
        <strain evidence="4 5">DSM 18695</strain>
    </source>
</reference>
<feature type="transmembrane region" description="Helical" evidence="2">
    <location>
        <begin position="38"/>
        <end position="61"/>
    </location>
</feature>
<comment type="caution">
    <text evidence="4">The sequence shown here is derived from an EMBL/GenBank/DDBJ whole genome shotgun (WGS) entry which is preliminary data.</text>
</comment>
<feature type="transmembrane region" description="Helical" evidence="2">
    <location>
        <begin position="102"/>
        <end position="121"/>
    </location>
</feature>
<sequence>MRFKFPLAVLTLATLLAPAAACATTLQTGPDAPLWARFGAAALLWLHIGGGSVGMIAGAVAAGARKGGPTHRLAGKVFFAAMFVAYLVGAGVAPFLTDGQRPNFTAGVLALYLLISGWQAVKRPTLTPALPNYAGLMAALVIMTMGLIFMRLGAMSPTGTIDGSPPQAFVIFSLVGGLAAVGELNLILRRGLTGAARLARHLWRMCFSWFFASGSFFFGQAQLLPEPIRNSPLPLVLGFAPLGVMIVYLVLVRLPKRRRAAAGGPGLAPRHVHEVRPARRQQPTVLRPHPRPPMDQA</sequence>
<evidence type="ECO:0000313" key="4">
    <source>
        <dbReference type="EMBL" id="MDQ0465594.1"/>
    </source>
</evidence>
<feature type="transmembrane region" description="Helical" evidence="2">
    <location>
        <begin position="233"/>
        <end position="251"/>
    </location>
</feature>
<evidence type="ECO:0000313" key="5">
    <source>
        <dbReference type="Proteomes" id="UP001228905"/>
    </source>
</evidence>
<keyword evidence="2" id="KW-0812">Transmembrane</keyword>
<proteinExistence type="predicted"/>
<gene>
    <name evidence="4" type="ORF">QO010_003383</name>
</gene>
<feature type="transmembrane region" description="Helical" evidence="2">
    <location>
        <begin position="73"/>
        <end position="96"/>
    </location>
</feature>
<keyword evidence="5" id="KW-1185">Reference proteome</keyword>
<evidence type="ECO:0000256" key="3">
    <source>
        <dbReference type="SAM" id="SignalP"/>
    </source>
</evidence>
<feature type="signal peptide" evidence="3">
    <location>
        <begin position="1"/>
        <end position="23"/>
    </location>
</feature>
<keyword evidence="3" id="KW-0732">Signal</keyword>
<feature type="region of interest" description="Disordered" evidence="1">
    <location>
        <begin position="261"/>
        <end position="297"/>
    </location>
</feature>
<organism evidence="4 5">
    <name type="scientific">Caulobacter ginsengisoli</name>
    <dbReference type="NCBI Taxonomy" id="400775"/>
    <lineage>
        <taxon>Bacteria</taxon>
        <taxon>Pseudomonadati</taxon>
        <taxon>Pseudomonadota</taxon>
        <taxon>Alphaproteobacteria</taxon>
        <taxon>Caulobacterales</taxon>
        <taxon>Caulobacteraceae</taxon>
        <taxon>Caulobacter</taxon>
    </lineage>
</organism>
<evidence type="ECO:0000256" key="1">
    <source>
        <dbReference type="SAM" id="MobiDB-lite"/>
    </source>
</evidence>
<keyword evidence="2" id="KW-0472">Membrane</keyword>
<accession>A0ABU0IUB5</accession>
<feature type="chain" id="PRO_5046156663" evidence="3">
    <location>
        <begin position="24"/>
        <end position="297"/>
    </location>
</feature>
<dbReference type="RefSeq" id="WP_307351049.1">
    <property type="nucleotide sequence ID" value="NZ_JAUSVS010000007.1"/>
</dbReference>
<keyword evidence="2" id="KW-1133">Transmembrane helix</keyword>
<evidence type="ECO:0000256" key="2">
    <source>
        <dbReference type="SAM" id="Phobius"/>
    </source>
</evidence>
<name>A0ABU0IUB5_9CAUL</name>
<protein>
    <submittedName>
        <fullName evidence="4">TRAP-type C4-dicarboxylate transport system permease small subunit</fullName>
    </submittedName>
</protein>
<feature type="transmembrane region" description="Helical" evidence="2">
    <location>
        <begin position="201"/>
        <end position="221"/>
    </location>
</feature>